<dbReference type="GO" id="GO:0042026">
    <property type="term" value="P:protein refolding"/>
    <property type="evidence" value="ECO:0007669"/>
    <property type="project" value="UniProtKB-ARBA"/>
</dbReference>
<dbReference type="Gene3D" id="2.40.100.10">
    <property type="entry name" value="Cyclophilin-like"/>
    <property type="match status" value="1"/>
</dbReference>
<dbReference type="PANTHER" id="PTHR11071:SF561">
    <property type="entry name" value="PEPTIDYL-PROLYL CIS-TRANS ISOMERASE D-RELATED"/>
    <property type="match status" value="1"/>
</dbReference>
<sequence>MSANRPKVFFDISRDGKPEGRVVFELYSDVVPKTAENFRALATGEKGFGYKDSIFHRVIPQFMCQGGDFTAPDDRLGTGGKSIYGEKFEDENFKLTHDRPFLLSMANSGPNTNGSQFFITTVPTPHLNGKHVVFGEVIEGKSVVRRLERTPTKNDRPVENWAISDAGQLESTYEPQPPKDAYGDVYEEVLADNDKIDLENPAAVFDAVTALKDLGTQLLKEGKYEVAFEKYDKAVRYLDEYKHDLTDDQAAAANQLKISSNLNAALAALKGLKGHQAIAAATAALEVPDISDASKTKALFRKGKGYALVKNWELSQSALESALKLAPTDPAIQTALKDVKQQIQARKEKEKKAFAKFFS</sequence>
<evidence type="ECO:0000256" key="6">
    <source>
        <dbReference type="ARBA" id="ARBA00023110"/>
    </source>
</evidence>
<evidence type="ECO:0000256" key="8">
    <source>
        <dbReference type="ARBA" id="ARBA00029569"/>
    </source>
</evidence>
<dbReference type="CDD" id="cd01926">
    <property type="entry name" value="cyclophilin_ABH_like"/>
    <property type="match status" value="1"/>
</dbReference>
<dbReference type="InterPro" id="IPR019734">
    <property type="entry name" value="TPR_rpt"/>
</dbReference>
<dbReference type="PRINTS" id="PR00153">
    <property type="entry name" value="CSAPPISMRASE"/>
</dbReference>
<dbReference type="PROSITE" id="PS50005">
    <property type="entry name" value="TPR"/>
    <property type="match status" value="1"/>
</dbReference>
<dbReference type="GO" id="GO:0003755">
    <property type="term" value="F:peptidyl-prolyl cis-trans isomerase activity"/>
    <property type="evidence" value="ECO:0007669"/>
    <property type="project" value="UniProtKB-KW"/>
</dbReference>
<evidence type="ECO:0000313" key="15">
    <source>
        <dbReference type="Proteomes" id="UP000253472"/>
    </source>
</evidence>
<keyword evidence="7 14" id="KW-0413">Isomerase</keyword>
<feature type="repeat" description="TPR" evidence="12">
    <location>
        <begin position="208"/>
        <end position="241"/>
    </location>
</feature>
<dbReference type="PROSITE" id="PS00170">
    <property type="entry name" value="CSA_PPIASE_1"/>
    <property type="match status" value="1"/>
</dbReference>
<keyword evidence="6" id="KW-0697">Rotamase</keyword>
<keyword evidence="15" id="KW-1185">Reference proteome</keyword>
<evidence type="ECO:0000256" key="12">
    <source>
        <dbReference type="PROSITE-ProRule" id="PRU00339"/>
    </source>
</evidence>
<dbReference type="SUPFAM" id="SSF48452">
    <property type="entry name" value="TPR-like"/>
    <property type="match status" value="1"/>
</dbReference>
<dbReference type="GO" id="GO:0051082">
    <property type="term" value="F:unfolded protein binding"/>
    <property type="evidence" value="ECO:0007669"/>
    <property type="project" value="UniProtKB-ARBA"/>
</dbReference>
<dbReference type="Proteomes" id="UP000253472">
    <property type="component" value="Unassembled WGS sequence"/>
</dbReference>
<dbReference type="GO" id="GO:0005737">
    <property type="term" value="C:cytoplasm"/>
    <property type="evidence" value="ECO:0007669"/>
    <property type="project" value="TreeGrafter"/>
</dbReference>
<dbReference type="FunFam" id="1.25.40.10:FF:000029">
    <property type="entry name" value="peptidyl-prolyl cis-trans isomerase D"/>
    <property type="match status" value="1"/>
</dbReference>
<keyword evidence="4" id="KW-0677">Repeat</keyword>
<reference evidence="14 15" key="1">
    <citation type="submission" date="2018-06" db="EMBL/GenBank/DDBJ databases">
        <title>Whole genome sequencing of Candida tropicalis (genome annotated by CSBL at Korea University).</title>
        <authorList>
            <person name="Ahn J."/>
        </authorList>
    </citation>
    <scope>NUCLEOTIDE SEQUENCE [LARGE SCALE GENOMIC DNA]</scope>
    <source>
        <strain evidence="14 15">ATCC 20962</strain>
    </source>
</reference>
<dbReference type="Gene3D" id="1.25.40.10">
    <property type="entry name" value="Tetratricopeptide repeat domain"/>
    <property type="match status" value="1"/>
</dbReference>
<evidence type="ECO:0000256" key="2">
    <source>
        <dbReference type="ARBA" id="ARBA00013194"/>
    </source>
</evidence>
<name>A0A367YJB3_9ASCO</name>
<organism evidence="14 15">
    <name type="scientific">Candida viswanathii</name>
    <dbReference type="NCBI Taxonomy" id="5486"/>
    <lineage>
        <taxon>Eukaryota</taxon>
        <taxon>Fungi</taxon>
        <taxon>Dikarya</taxon>
        <taxon>Ascomycota</taxon>
        <taxon>Saccharomycotina</taxon>
        <taxon>Pichiomycetes</taxon>
        <taxon>Debaryomycetaceae</taxon>
        <taxon>Candida/Lodderomyces clade</taxon>
        <taxon>Candida</taxon>
    </lineage>
</organism>
<evidence type="ECO:0000256" key="1">
    <source>
        <dbReference type="ARBA" id="ARBA00000971"/>
    </source>
</evidence>
<evidence type="ECO:0000256" key="4">
    <source>
        <dbReference type="ARBA" id="ARBA00022737"/>
    </source>
</evidence>
<evidence type="ECO:0000313" key="14">
    <source>
        <dbReference type="EMBL" id="RCK65973.1"/>
    </source>
</evidence>
<feature type="domain" description="PPIase cyclophilin-type" evidence="13">
    <location>
        <begin position="9"/>
        <end position="168"/>
    </location>
</feature>
<dbReference type="InterPro" id="IPR020892">
    <property type="entry name" value="Cyclophilin-type_PPIase_CS"/>
</dbReference>
<dbReference type="PROSITE" id="PS50072">
    <property type="entry name" value="CSA_PPIASE_2"/>
    <property type="match status" value="1"/>
</dbReference>
<evidence type="ECO:0000256" key="11">
    <source>
        <dbReference type="ARBA" id="ARBA00081826"/>
    </source>
</evidence>
<dbReference type="SMART" id="SM00028">
    <property type="entry name" value="TPR"/>
    <property type="match status" value="2"/>
</dbReference>
<dbReference type="FunFam" id="2.40.100.10:FF:000013">
    <property type="entry name" value="Peptidyl-prolyl cis-trans isomerase"/>
    <property type="match status" value="1"/>
</dbReference>
<evidence type="ECO:0000256" key="5">
    <source>
        <dbReference type="ARBA" id="ARBA00022803"/>
    </source>
</evidence>
<evidence type="ECO:0000256" key="7">
    <source>
        <dbReference type="ARBA" id="ARBA00023235"/>
    </source>
</evidence>
<protein>
    <recommendedName>
        <fullName evidence="3">Peptidyl-prolyl cis-trans isomerase</fullName>
        <ecNumber evidence="2">5.2.1.8</ecNumber>
    </recommendedName>
    <alternativeName>
        <fullName evidence="11">Cyclophilin</fullName>
    </alternativeName>
    <alternativeName>
        <fullName evidence="10">Cyclosporin A-binding protein</fullName>
    </alternativeName>
    <alternativeName>
        <fullName evidence="8">Rotamase</fullName>
    </alternativeName>
</protein>
<evidence type="ECO:0000256" key="3">
    <source>
        <dbReference type="ARBA" id="ARBA00021047"/>
    </source>
</evidence>
<dbReference type="InterPro" id="IPR029000">
    <property type="entry name" value="Cyclophilin-like_dom_sf"/>
</dbReference>
<proteinExistence type="inferred from homology"/>
<evidence type="ECO:0000256" key="10">
    <source>
        <dbReference type="ARBA" id="ARBA00043067"/>
    </source>
</evidence>
<comment type="catalytic activity">
    <reaction evidence="1">
        <text>[protein]-peptidylproline (omega=180) = [protein]-peptidylproline (omega=0)</text>
        <dbReference type="Rhea" id="RHEA:16237"/>
        <dbReference type="Rhea" id="RHEA-COMP:10747"/>
        <dbReference type="Rhea" id="RHEA-COMP:10748"/>
        <dbReference type="ChEBI" id="CHEBI:83833"/>
        <dbReference type="ChEBI" id="CHEBI:83834"/>
        <dbReference type="EC" id="5.2.1.8"/>
    </reaction>
</comment>
<dbReference type="InterPro" id="IPR002130">
    <property type="entry name" value="Cyclophilin-type_PPIase_dom"/>
</dbReference>
<dbReference type="EC" id="5.2.1.8" evidence="2"/>
<dbReference type="STRING" id="5486.A0A367YJB3"/>
<comment type="similarity">
    <text evidence="9">Belongs to the cyclophilin-type PPIase family. PPIase A subfamily.</text>
</comment>
<gene>
    <name evidence="14" type="primary">CPR6_0</name>
    <name evidence="14" type="ORF">Cantr_01629</name>
</gene>
<evidence type="ECO:0000256" key="9">
    <source>
        <dbReference type="ARBA" id="ARBA00037940"/>
    </source>
</evidence>
<comment type="caution">
    <text evidence="14">The sequence shown here is derived from an EMBL/GenBank/DDBJ whole genome shotgun (WGS) entry which is preliminary data.</text>
</comment>
<evidence type="ECO:0000259" key="13">
    <source>
        <dbReference type="PROSITE" id="PS50072"/>
    </source>
</evidence>
<dbReference type="SUPFAM" id="SSF50891">
    <property type="entry name" value="Cyclophilin-like"/>
    <property type="match status" value="1"/>
</dbReference>
<dbReference type="Pfam" id="PF00160">
    <property type="entry name" value="Pro_isomerase"/>
    <property type="match status" value="1"/>
</dbReference>
<dbReference type="InterPro" id="IPR011990">
    <property type="entry name" value="TPR-like_helical_dom_sf"/>
</dbReference>
<dbReference type="OrthoDB" id="193499at2759"/>
<accession>A0A367YJB3</accession>
<dbReference type="EMBL" id="QLNQ01000018">
    <property type="protein sequence ID" value="RCK65973.1"/>
    <property type="molecule type" value="Genomic_DNA"/>
</dbReference>
<keyword evidence="5 12" id="KW-0802">TPR repeat</keyword>
<dbReference type="AlphaFoldDB" id="A0A367YJB3"/>
<dbReference type="PANTHER" id="PTHR11071">
    <property type="entry name" value="PEPTIDYL-PROLYL CIS-TRANS ISOMERASE"/>
    <property type="match status" value="1"/>
</dbReference>
<dbReference type="GO" id="GO:0016018">
    <property type="term" value="F:cyclosporin A binding"/>
    <property type="evidence" value="ECO:0007669"/>
    <property type="project" value="TreeGrafter"/>
</dbReference>